<name>A0A7S7AGE2_9GAMM</name>
<evidence type="ECO:0000256" key="2">
    <source>
        <dbReference type="SAM" id="SignalP"/>
    </source>
</evidence>
<feature type="compositionally biased region" description="Low complexity" evidence="1">
    <location>
        <begin position="131"/>
        <end position="144"/>
    </location>
</feature>
<feature type="region of interest" description="Disordered" evidence="1">
    <location>
        <begin position="126"/>
        <end position="157"/>
    </location>
</feature>
<evidence type="ECO:0000313" key="3">
    <source>
        <dbReference type="EMBL" id="QOW45052.1"/>
    </source>
</evidence>
<dbReference type="RefSeq" id="WP_180045259.1">
    <property type="nucleotide sequence ID" value="NZ_CP048659.1"/>
</dbReference>
<feature type="chain" id="PRO_5032658096" evidence="2">
    <location>
        <begin position="23"/>
        <end position="195"/>
    </location>
</feature>
<gene>
    <name evidence="3" type="ORF">G0028_03565</name>
</gene>
<evidence type="ECO:0000256" key="1">
    <source>
        <dbReference type="SAM" id="MobiDB-lite"/>
    </source>
</evidence>
<dbReference type="AlphaFoldDB" id="A0A7S7AGE2"/>
<reference evidence="3 4" key="1">
    <citation type="submission" date="2020-02" db="EMBL/GenBank/DDBJ databases">
        <title>Tigecycline-resistant Acinetobacter species from pigs and migratory birds.</title>
        <authorList>
            <person name="Chen C."/>
            <person name="Sun J."/>
            <person name="Liao X.-P."/>
            <person name="Liu Y.-H."/>
        </authorList>
    </citation>
    <scope>NUCLEOTIDE SEQUENCE [LARGE SCALE GENOMIC DNA]</scope>
    <source>
        <strain evidence="3 4">YH12207_T</strain>
    </source>
</reference>
<sequence>MQAHTKIALVAASILSMGALTACQSTSSSKPEYAGHMMGHHHDRQMSPEQRAHFKQMRAERQAFHEQVQKACDGKTVGQTTQVKAGDKTVDGTCNMVFKADRKALREMRSEFRQAQGRMMRDHHRGQHHMQQMTEEQRAQLQQQREQKRTERQAFHEQVQKACAGQNNGQPIQVKLGEKTITGTCVVKFQAQKSV</sequence>
<proteinExistence type="predicted"/>
<organism evidence="3 4">
    <name type="scientific">Acinetobacter piscicola</name>
    <dbReference type="NCBI Taxonomy" id="2006115"/>
    <lineage>
        <taxon>Bacteria</taxon>
        <taxon>Pseudomonadati</taxon>
        <taxon>Pseudomonadota</taxon>
        <taxon>Gammaproteobacteria</taxon>
        <taxon>Moraxellales</taxon>
        <taxon>Moraxellaceae</taxon>
        <taxon>Acinetobacter</taxon>
    </lineage>
</organism>
<feature type="compositionally biased region" description="Basic and acidic residues" evidence="1">
    <location>
        <begin position="145"/>
        <end position="157"/>
    </location>
</feature>
<dbReference type="Proteomes" id="UP000593966">
    <property type="component" value="Chromosome"/>
</dbReference>
<accession>A0A7S7AGE2</accession>
<keyword evidence="4" id="KW-1185">Reference proteome</keyword>
<protein>
    <submittedName>
        <fullName evidence="3">Uncharacterized protein</fullName>
    </submittedName>
</protein>
<dbReference type="EMBL" id="CP048659">
    <property type="protein sequence ID" value="QOW45052.1"/>
    <property type="molecule type" value="Genomic_DNA"/>
</dbReference>
<dbReference type="PROSITE" id="PS51257">
    <property type="entry name" value="PROKAR_LIPOPROTEIN"/>
    <property type="match status" value="1"/>
</dbReference>
<feature type="signal peptide" evidence="2">
    <location>
        <begin position="1"/>
        <end position="22"/>
    </location>
</feature>
<evidence type="ECO:0000313" key="4">
    <source>
        <dbReference type="Proteomes" id="UP000593966"/>
    </source>
</evidence>
<keyword evidence="2" id="KW-0732">Signal</keyword>